<dbReference type="PROSITE" id="PS00039">
    <property type="entry name" value="DEAD_ATP_HELICASE"/>
    <property type="match status" value="1"/>
</dbReference>
<evidence type="ECO:0000256" key="3">
    <source>
        <dbReference type="ARBA" id="ARBA00022806"/>
    </source>
</evidence>
<feature type="compositionally biased region" description="Gly residues" evidence="7">
    <location>
        <begin position="775"/>
        <end position="786"/>
    </location>
</feature>
<dbReference type="InterPro" id="IPR014001">
    <property type="entry name" value="Helicase_ATP-bd"/>
</dbReference>
<evidence type="ECO:0000256" key="7">
    <source>
        <dbReference type="SAM" id="MobiDB-lite"/>
    </source>
</evidence>
<keyword evidence="1 6" id="KW-0547">Nucleotide-binding</keyword>
<dbReference type="Pfam" id="PF00270">
    <property type="entry name" value="DEAD"/>
    <property type="match status" value="1"/>
</dbReference>
<dbReference type="Pfam" id="PF03880">
    <property type="entry name" value="DbpA"/>
    <property type="match status" value="1"/>
</dbReference>
<keyword evidence="2 6" id="KW-0378">Hydrolase</keyword>
<dbReference type="Gene3D" id="3.30.70.330">
    <property type="match status" value="1"/>
</dbReference>
<dbReference type="PROSITE" id="PS51194">
    <property type="entry name" value="HELICASE_CTER"/>
    <property type="match status" value="1"/>
</dbReference>
<dbReference type="CDD" id="cd00268">
    <property type="entry name" value="DEADc"/>
    <property type="match status" value="1"/>
</dbReference>
<dbReference type="RefSeq" id="WP_076979462.1">
    <property type="nucleotide sequence ID" value="NZ_CP019124.1"/>
</dbReference>
<name>A0A1U7DHR8_9RHOB</name>
<feature type="compositionally biased region" description="Basic and acidic residues" evidence="7">
    <location>
        <begin position="616"/>
        <end position="635"/>
    </location>
</feature>
<dbReference type="OrthoDB" id="9805696at2"/>
<evidence type="ECO:0000256" key="2">
    <source>
        <dbReference type="ARBA" id="ARBA00022801"/>
    </source>
</evidence>
<dbReference type="STRING" id="1267768.BV394_06685"/>
<feature type="compositionally biased region" description="Gly residues" evidence="7">
    <location>
        <begin position="738"/>
        <end position="766"/>
    </location>
</feature>
<dbReference type="GO" id="GO:0003724">
    <property type="term" value="F:RNA helicase activity"/>
    <property type="evidence" value="ECO:0007669"/>
    <property type="project" value="TreeGrafter"/>
</dbReference>
<keyword evidence="9" id="KW-1185">Reference proteome</keyword>
<dbReference type="GO" id="GO:0016787">
    <property type="term" value="F:hydrolase activity"/>
    <property type="evidence" value="ECO:0007669"/>
    <property type="project" value="UniProtKB-KW"/>
</dbReference>
<dbReference type="InterPro" id="IPR050079">
    <property type="entry name" value="DEAD_box_RNA_helicase"/>
</dbReference>
<dbReference type="PROSITE" id="PS51192">
    <property type="entry name" value="HELICASE_ATP_BIND_1"/>
    <property type="match status" value="1"/>
</dbReference>
<reference evidence="8 9" key="1">
    <citation type="submission" date="2017-01" db="EMBL/GenBank/DDBJ databases">
        <title>Genomic analysis of Xuhuaishuia manganoxidans DY6-4.</title>
        <authorList>
            <person name="Wang X."/>
        </authorList>
    </citation>
    <scope>NUCLEOTIDE SEQUENCE [LARGE SCALE GENOMIC DNA]</scope>
    <source>
        <strain evidence="8 9">DY6-4</strain>
    </source>
</reference>
<protein>
    <submittedName>
        <fullName evidence="8">ATP-dependent RNA helicase</fullName>
    </submittedName>
</protein>
<evidence type="ECO:0000256" key="4">
    <source>
        <dbReference type="ARBA" id="ARBA00022840"/>
    </source>
</evidence>
<organism evidence="8 9">
    <name type="scientific">Brevirhabdus pacifica</name>
    <dbReference type="NCBI Taxonomy" id="1267768"/>
    <lineage>
        <taxon>Bacteria</taxon>
        <taxon>Pseudomonadati</taxon>
        <taxon>Pseudomonadota</taxon>
        <taxon>Alphaproteobacteria</taxon>
        <taxon>Rhodobacterales</taxon>
        <taxon>Paracoccaceae</taxon>
        <taxon>Brevirhabdus</taxon>
    </lineage>
</organism>
<sequence length="795" mass="84215">MIQTISDALEQQGYTTLTPVQEAVTDPALEASDLLVSAQTGSGKTVGFGLAIAPTLLGDETRFGPAATPLALIIAPTRELALQVRRELTWLYGKAGAVVTSCVGGMDMRDERRALDRGAHVVVATPGRLRDHIQRGSLDMSTLRAIVLDEADEMLDLGFREDLEFILSEAPEDRRTLLFSATVPPAIAQLAGSYQRDAVRVSTTAGTSQHADIEYRALTVQSREAENAIINVLRFYEAKNAIVFCNTRAMVNRLTTRFSNRGFAVVALSGELTQTERTHALQAMRDGRAQVCVATDVAARGIDLPNLELVIHAELPSNSDTLLHRSGRTGRAGRKGVSALIVTAQSKRKAERLLGMAKVKAEWGSPPSAAEVLARDEERLMADPAWQEPVAKDERAFVDRLTSEFAPEQLAAAYLRLYRSRVSAPEELSDGKVETRPREAFGPGTWFSVSIGRDRNAEPRWLLPLLCRKGDITRDDIGAIRIQQRETYVEILTSSVPAFLAAIGPSMQLEDGASLRQMDSAPDLAAPPRAGGKGRPERAERPAYKGKPGADKGAKPRREAPAADNGWQPDQGAPSEAADIAPRPAPKKPREARIEGAGDDPRADKTGKPFKPGKATRPERFDPKADRSGPHDGKSGSKGKFGKPGGKPDGKPGGKPRDFDNEDRPRGDKWEGKGGGKFAGKPGGKPSSKPGGKPGGKPAGGFAPRPGKGDGPDAPASRGAPDWASDPSRSLKPRGAGKGKPGPKGAGKPGGKPGGKSFGKPGGKPGGKPFAKPGGKPGGKPAGKGGSAAPRRPKP</sequence>
<dbReference type="PANTHER" id="PTHR47959">
    <property type="entry name" value="ATP-DEPENDENT RNA HELICASE RHLE-RELATED"/>
    <property type="match status" value="1"/>
</dbReference>
<keyword evidence="3 6" id="KW-0347">Helicase</keyword>
<evidence type="ECO:0000256" key="6">
    <source>
        <dbReference type="RuleBase" id="RU000492"/>
    </source>
</evidence>
<dbReference type="PANTHER" id="PTHR47959:SF1">
    <property type="entry name" value="ATP-DEPENDENT RNA HELICASE DBPA"/>
    <property type="match status" value="1"/>
</dbReference>
<dbReference type="GO" id="GO:0003676">
    <property type="term" value="F:nucleic acid binding"/>
    <property type="evidence" value="ECO:0007669"/>
    <property type="project" value="InterPro"/>
</dbReference>
<dbReference type="SUPFAM" id="SSF52540">
    <property type="entry name" value="P-loop containing nucleoside triphosphate hydrolases"/>
    <property type="match status" value="1"/>
</dbReference>
<accession>A0A1U7DHR8</accession>
<keyword evidence="4 6" id="KW-0067">ATP-binding</keyword>
<dbReference type="SMART" id="SM00487">
    <property type="entry name" value="DEXDc"/>
    <property type="match status" value="1"/>
</dbReference>
<feature type="compositionally biased region" description="Basic and acidic residues" evidence="7">
    <location>
        <begin position="646"/>
        <end position="674"/>
    </location>
</feature>
<feature type="compositionally biased region" description="Basic and acidic residues" evidence="7">
    <location>
        <begin position="534"/>
        <end position="561"/>
    </location>
</feature>
<proteinExistence type="inferred from homology"/>
<evidence type="ECO:0000313" key="9">
    <source>
        <dbReference type="Proteomes" id="UP000187266"/>
    </source>
</evidence>
<feature type="region of interest" description="Disordered" evidence="7">
    <location>
        <begin position="519"/>
        <end position="795"/>
    </location>
</feature>
<accession>A0A2M9DDQ4</accession>
<dbReference type="CDD" id="cd12252">
    <property type="entry name" value="RRM_DbpA"/>
    <property type="match status" value="1"/>
</dbReference>
<dbReference type="InterPro" id="IPR011545">
    <property type="entry name" value="DEAD/DEAH_box_helicase_dom"/>
</dbReference>
<dbReference type="InterPro" id="IPR012677">
    <property type="entry name" value="Nucleotide-bd_a/b_plait_sf"/>
</dbReference>
<dbReference type="InterPro" id="IPR027417">
    <property type="entry name" value="P-loop_NTPase"/>
</dbReference>
<dbReference type="InterPro" id="IPR001650">
    <property type="entry name" value="Helicase_C-like"/>
</dbReference>
<dbReference type="SMART" id="SM00490">
    <property type="entry name" value="HELICc"/>
    <property type="match status" value="1"/>
</dbReference>
<dbReference type="InterPro" id="IPR005580">
    <property type="entry name" value="DbpA/CsdA_RNA-bd_dom"/>
</dbReference>
<comment type="similarity">
    <text evidence="5 6">Belongs to the DEAD box helicase family.</text>
</comment>
<dbReference type="AlphaFoldDB" id="A0A1U7DHR8"/>
<dbReference type="GO" id="GO:0005829">
    <property type="term" value="C:cytosol"/>
    <property type="evidence" value="ECO:0007669"/>
    <property type="project" value="TreeGrafter"/>
</dbReference>
<dbReference type="Proteomes" id="UP000187266">
    <property type="component" value="Chromosome"/>
</dbReference>
<dbReference type="EMBL" id="CP019124">
    <property type="protein sequence ID" value="APX89439.1"/>
    <property type="molecule type" value="Genomic_DNA"/>
</dbReference>
<dbReference type="GO" id="GO:0005524">
    <property type="term" value="F:ATP binding"/>
    <property type="evidence" value="ECO:0007669"/>
    <property type="project" value="UniProtKB-KW"/>
</dbReference>
<evidence type="ECO:0000313" key="8">
    <source>
        <dbReference type="EMBL" id="APX89439.1"/>
    </source>
</evidence>
<evidence type="ECO:0000256" key="5">
    <source>
        <dbReference type="ARBA" id="ARBA00038437"/>
    </source>
</evidence>
<feature type="compositionally biased region" description="Basic and acidic residues" evidence="7">
    <location>
        <begin position="588"/>
        <end position="607"/>
    </location>
</feature>
<dbReference type="Gene3D" id="3.40.50.300">
    <property type="entry name" value="P-loop containing nucleotide triphosphate hydrolases"/>
    <property type="match status" value="2"/>
</dbReference>
<dbReference type="InterPro" id="IPR000629">
    <property type="entry name" value="RNA-helicase_DEAD-box_CS"/>
</dbReference>
<evidence type="ECO:0000256" key="1">
    <source>
        <dbReference type="ARBA" id="ARBA00022741"/>
    </source>
</evidence>
<dbReference type="CDD" id="cd18787">
    <property type="entry name" value="SF2_C_DEAD"/>
    <property type="match status" value="1"/>
</dbReference>
<gene>
    <name evidence="8" type="ORF">BV394_06685</name>
</gene>
<dbReference type="InterPro" id="IPR044742">
    <property type="entry name" value="DEAD/DEAH_RhlB"/>
</dbReference>
<dbReference type="Pfam" id="PF00271">
    <property type="entry name" value="Helicase_C"/>
    <property type="match status" value="1"/>
</dbReference>